<organism evidence="1 2">
    <name type="scientific">Asbolus verrucosus</name>
    <name type="common">Desert ironclad beetle</name>
    <dbReference type="NCBI Taxonomy" id="1661398"/>
    <lineage>
        <taxon>Eukaryota</taxon>
        <taxon>Metazoa</taxon>
        <taxon>Ecdysozoa</taxon>
        <taxon>Arthropoda</taxon>
        <taxon>Hexapoda</taxon>
        <taxon>Insecta</taxon>
        <taxon>Pterygota</taxon>
        <taxon>Neoptera</taxon>
        <taxon>Endopterygota</taxon>
        <taxon>Coleoptera</taxon>
        <taxon>Polyphaga</taxon>
        <taxon>Cucujiformia</taxon>
        <taxon>Tenebrionidae</taxon>
        <taxon>Pimeliinae</taxon>
        <taxon>Asbolus</taxon>
    </lineage>
</organism>
<gene>
    <name evidence="1" type="ORF">BDFB_012533</name>
</gene>
<keyword evidence="2" id="KW-1185">Reference proteome</keyword>
<accession>A0A482W8Z5</accession>
<sequence length="91" mass="10424">MSVCIIHGRKKIYLSCESCEVATHFKVLLDNHSNIVHKELEVNEDLRQLLKRYECGQCDFQTNSVMILESDPLNNDLNVSTVSMERNGNIV</sequence>
<dbReference type="Gene3D" id="3.30.160.60">
    <property type="entry name" value="Classic Zinc Finger"/>
    <property type="match status" value="1"/>
</dbReference>
<evidence type="ECO:0000313" key="2">
    <source>
        <dbReference type="Proteomes" id="UP000292052"/>
    </source>
</evidence>
<name>A0A482W8Z5_ASBVE</name>
<evidence type="ECO:0000313" key="1">
    <source>
        <dbReference type="EMBL" id="RZC41455.1"/>
    </source>
</evidence>
<comment type="caution">
    <text evidence="1">The sequence shown here is derived from an EMBL/GenBank/DDBJ whole genome shotgun (WGS) entry which is preliminary data.</text>
</comment>
<dbReference type="AlphaFoldDB" id="A0A482W8Z5"/>
<protein>
    <submittedName>
        <fullName evidence="1">Uncharacterized protein</fullName>
    </submittedName>
</protein>
<proteinExistence type="predicted"/>
<dbReference type="OrthoDB" id="6810936at2759"/>
<reference evidence="1 2" key="1">
    <citation type="submission" date="2017-03" db="EMBL/GenBank/DDBJ databases">
        <title>Genome of the blue death feigning beetle - Asbolus verrucosus.</title>
        <authorList>
            <person name="Rider S.D."/>
        </authorList>
    </citation>
    <scope>NUCLEOTIDE SEQUENCE [LARGE SCALE GENOMIC DNA]</scope>
    <source>
        <strain evidence="1">Butters</strain>
        <tissue evidence="1">Head and leg muscle</tissue>
    </source>
</reference>
<dbReference type="EMBL" id="QDEB01016901">
    <property type="protein sequence ID" value="RZC41455.1"/>
    <property type="molecule type" value="Genomic_DNA"/>
</dbReference>
<dbReference type="Proteomes" id="UP000292052">
    <property type="component" value="Unassembled WGS sequence"/>
</dbReference>